<dbReference type="EMBL" id="BLQM01000127">
    <property type="protein sequence ID" value="GMH67069.1"/>
    <property type="molecule type" value="Genomic_DNA"/>
</dbReference>
<gene>
    <name evidence="5" type="ORF">TL16_g04586</name>
</gene>
<dbReference type="InterPro" id="IPR015422">
    <property type="entry name" value="PyrdxlP-dep_Trfase_small"/>
</dbReference>
<comment type="similarity">
    <text evidence="2 4">Belongs to the class-III pyridoxal-phosphate-dependent aminotransferase family.</text>
</comment>
<keyword evidence="3 4" id="KW-0663">Pyridoxal phosphate</keyword>
<dbReference type="Pfam" id="PF00202">
    <property type="entry name" value="Aminotran_3"/>
    <property type="match status" value="1"/>
</dbReference>
<dbReference type="GO" id="GO:0042802">
    <property type="term" value="F:identical protein binding"/>
    <property type="evidence" value="ECO:0007669"/>
    <property type="project" value="TreeGrafter"/>
</dbReference>
<dbReference type="GO" id="GO:0004587">
    <property type="term" value="F:ornithine aminotransferase activity"/>
    <property type="evidence" value="ECO:0007669"/>
    <property type="project" value="UniProtKB-EC"/>
</dbReference>
<evidence type="ECO:0000256" key="2">
    <source>
        <dbReference type="ARBA" id="ARBA00008954"/>
    </source>
</evidence>
<dbReference type="SUPFAM" id="SSF53383">
    <property type="entry name" value="PLP-dependent transferases"/>
    <property type="match status" value="1"/>
</dbReference>
<keyword evidence="4" id="KW-0032">Aminotransferase</keyword>
<reference evidence="6" key="1">
    <citation type="journal article" date="2023" name="Commun. Biol.">
        <title>Genome analysis of Parmales, the sister group of diatoms, reveals the evolutionary specialization of diatoms from phago-mixotrophs to photoautotrophs.</title>
        <authorList>
            <person name="Ban H."/>
            <person name="Sato S."/>
            <person name="Yoshikawa S."/>
            <person name="Yamada K."/>
            <person name="Nakamura Y."/>
            <person name="Ichinomiya M."/>
            <person name="Sato N."/>
            <person name="Blanc-Mathieu R."/>
            <person name="Endo H."/>
            <person name="Kuwata A."/>
            <person name="Ogata H."/>
        </authorList>
    </citation>
    <scope>NUCLEOTIDE SEQUENCE [LARGE SCALE GENOMIC DNA]</scope>
</reference>
<dbReference type="GO" id="GO:0005737">
    <property type="term" value="C:cytoplasm"/>
    <property type="evidence" value="ECO:0007669"/>
    <property type="project" value="TreeGrafter"/>
</dbReference>
<evidence type="ECO:0000313" key="5">
    <source>
        <dbReference type="EMBL" id="GMH67069.1"/>
    </source>
</evidence>
<evidence type="ECO:0000313" key="6">
    <source>
        <dbReference type="Proteomes" id="UP001162640"/>
    </source>
</evidence>
<dbReference type="AlphaFoldDB" id="A0A9W7E3S8"/>
<dbReference type="Gene3D" id="3.40.640.10">
    <property type="entry name" value="Type I PLP-dependent aspartate aminotransferase-like (Major domain)"/>
    <property type="match status" value="1"/>
</dbReference>
<comment type="pathway">
    <text evidence="4">Amino-acid biosynthesis; L-proline biosynthesis; L-glutamate 5-semialdehyde from L-ornithine: step 1/1.</text>
</comment>
<dbReference type="InterPro" id="IPR015421">
    <property type="entry name" value="PyrdxlP-dep_Trfase_major"/>
</dbReference>
<dbReference type="Proteomes" id="UP001162640">
    <property type="component" value="Unassembled WGS sequence"/>
</dbReference>
<protein>
    <recommendedName>
        <fullName evidence="4">Ornithine aminotransferase</fullName>
        <ecNumber evidence="4">2.6.1.13</ecNumber>
    </recommendedName>
</protein>
<dbReference type="InterPro" id="IPR005814">
    <property type="entry name" value="Aminotrans_3"/>
</dbReference>
<comment type="catalytic activity">
    <reaction evidence="4">
        <text>a 2-oxocarboxylate + L-ornithine = L-glutamate 5-semialdehyde + an L-alpha-amino acid</text>
        <dbReference type="Rhea" id="RHEA:13877"/>
        <dbReference type="ChEBI" id="CHEBI:35179"/>
        <dbReference type="ChEBI" id="CHEBI:46911"/>
        <dbReference type="ChEBI" id="CHEBI:58066"/>
        <dbReference type="ChEBI" id="CHEBI:59869"/>
        <dbReference type="EC" id="2.6.1.13"/>
    </reaction>
</comment>
<keyword evidence="4" id="KW-0808">Transferase</keyword>
<dbReference type="Gene3D" id="3.90.1150.10">
    <property type="entry name" value="Aspartate Aminotransferase, domain 1"/>
    <property type="match status" value="1"/>
</dbReference>
<dbReference type="GO" id="GO:0030170">
    <property type="term" value="F:pyridoxal phosphate binding"/>
    <property type="evidence" value="ECO:0007669"/>
    <property type="project" value="InterPro"/>
</dbReference>
<dbReference type="PANTHER" id="PTHR11986:SF18">
    <property type="entry name" value="ORNITHINE AMINOTRANSFERASE, MITOCHONDRIAL"/>
    <property type="match status" value="1"/>
</dbReference>
<comment type="cofactor">
    <cofactor evidence="1 4">
        <name>pyridoxal 5'-phosphate</name>
        <dbReference type="ChEBI" id="CHEBI:597326"/>
    </cofactor>
</comment>
<evidence type="ECO:0000256" key="3">
    <source>
        <dbReference type="ARBA" id="ARBA00022898"/>
    </source>
</evidence>
<dbReference type="EC" id="2.6.1.13" evidence="4"/>
<evidence type="ECO:0000256" key="4">
    <source>
        <dbReference type="RuleBase" id="RU365036"/>
    </source>
</evidence>
<dbReference type="PANTHER" id="PTHR11986">
    <property type="entry name" value="AMINOTRANSFERASE CLASS III"/>
    <property type="match status" value="1"/>
</dbReference>
<proteinExistence type="inferred from homology"/>
<comment type="caution">
    <text evidence="5">The sequence shown here is derived from an EMBL/GenBank/DDBJ whole genome shotgun (WGS) entry which is preliminary data.</text>
</comment>
<dbReference type="GO" id="GO:0010121">
    <property type="term" value="P:L-arginine catabolic process to proline via ornithine"/>
    <property type="evidence" value="ECO:0007669"/>
    <property type="project" value="TreeGrafter"/>
</dbReference>
<sequence length="152" mass="16495">MLARPLLASAYSAVNQGHCHPKIIGALIAQASTLTLTSRAFHNDKLGEYCEFITDFFGYDRVLPMNTGVEGGETAVKLARRWAYDVKGVPDGKAKVLFAENNFWGRTMAAISTSDDPTSSKGFGPFMPGFANVKYGDVEALESAIIREVSIK</sequence>
<accession>A0A9W7E3S8</accession>
<name>A0A9W7E3S8_9STRA</name>
<dbReference type="InterPro" id="IPR015424">
    <property type="entry name" value="PyrdxlP-dep_Trfase"/>
</dbReference>
<dbReference type="InterPro" id="IPR050103">
    <property type="entry name" value="Class-III_PLP-dep_AT"/>
</dbReference>
<dbReference type="GO" id="GO:0019544">
    <property type="term" value="P:L-arginine catabolic process to L-glutamate"/>
    <property type="evidence" value="ECO:0007669"/>
    <property type="project" value="TreeGrafter"/>
</dbReference>
<organism evidence="5 6">
    <name type="scientific">Triparma laevis f. inornata</name>
    <dbReference type="NCBI Taxonomy" id="1714386"/>
    <lineage>
        <taxon>Eukaryota</taxon>
        <taxon>Sar</taxon>
        <taxon>Stramenopiles</taxon>
        <taxon>Ochrophyta</taxon>
        <taxon>Bolidophyceae</taxon>
        <taxon>Parmales</taxon>
        <taxon>Triparmaceae</taxon>
        <taxon>Triparma</taxon>
    </lineage>
</organism>
<evidence type="ECO:0000256" key="1">
    <source>
        <dbReference type="ARBA" id="ARBA00001933"/>
    </source>
</evidence>